<dbReference type="Pfam" id="PF13466">
    <property type="entry name" value="STAS_2"/>
    <property type="match status" value="1"/>
</dbReference>
<dbReference type="AlphaFoldDB" id="A0A839RSD8"/>
<evidence type="ECO:0000313" key="2">
    <source>
        <dbReference type="EMBL" id="MBB3038781.1"/>
    </source>
</evidence>
<protein>
    <submittedName>
        <fullName evidence="2">Anti-anti-sigma regulatory factor</fullName>
    </submittedName>
</protein>
<evidence type="ECO:0000313" key="3">
    <source>
        <dbReference type="Proteomes" id="UP000567922"/>
    </source>
</evidence>
<evidence type="ECO:0000259" key="1">
    <source>
        <dbReference type="Pfam" id="PF13466"/>
    </source>
</evidence>
<dbReference type="OrthoDB" id="5471473at2"/>
<proteinExistence type="predicted"/>
<dbReference type="RefSeq" id="WP_064441467.1">
    <property type="nucleotide sequence ID" value="NZ_BDDI01000014.1"/>
</dbReference>
<gene>
    <name evidence="2" type="ORF">FHU29_003250</name>
</gene>
<organism evidence="2 3">
    <name type="scientific">Hoyosella altamirensis</name>
    <dbReference type="NCBI Taxonomy" id="616997"/>
    <lineage>
        <taxon>Bacteria</taxon>
        <taxon>Bacillati</taxon>
        <taxon>Actinomycetota</taxon>
        <taxon>Actinomycetes</taxon>
        <taxon>Mycobacteriales</taxon>
        <taxon>Hoyosellaceae</taxon>
        <taxon>Hoyosella</taxon>
    </lineage>
</organism>
<dbReference type="CDD" id="cd07043">
    <property type="entry name" value="STAS_anti-anti-sigma_factors"/>
    <property type="match status" value="1"/>
</dbReference>
<dbReference type="Proteomes" id="UP000567922">
    <property type="component" value="Unassembled WGS sequence"/>
</dbReference>
<dbReference type="SUPFAM" id="SSF52091">
    <property type="entry name" value="SpoIIaa-like"/>
    <property type="match status" value="1"/>
</dbReference>
<dbReference type="InterPro" id="IPR058548">
    <property type="entry name" value="MlaB-like_STAS"/>
</dbReference>
<name>A0A839RSD8_9ACTN</name>
<comment type="caution">
    <text evidence="2">The sequence shown here is derived from an EMBL/GenBank/DDBJ whole genome shotgun (WGS) entry which is preliminary data.</text>
</comment>
<dbReference type="InterPro" id="IPR036513">
    <property type="entry name" value="STAS_dom_sf"/>
</dbReference>
<feature type="domain" description="MlaB-like STAS" evidence="1">
    <location>
        <begin position="32"/>
        <end position="105"/>
    </location>
</feature>
<keyword evidence="3" id="KW-1185">Reference proteome</keyword>
<sequence length="135" mass="14582">MIPTALPKDDPKWAMTVTQASTPRGGVRVAVLQGELDASKRAEITEGIHDLLEAGTPVMLDLSQVRFCSVACIEAIARCATRASDIRVDFSIFAPRVVARCLALYEPTPHVITVDGMSPNGTADWLERVYALQAS</sequence>
<reference evidence="2 3" key="1">
    <citation type="submission" date="2020-08" db="EMBL/GenBank/DDBJ databases">
        <title>Sequencing the genomes of 1000 actinobacteria strains.</title>
        <authorList>
            <person name="Klenk H.-P."/>
        </authorList>
    </citation>
    <scope>NUCLEOTIDE SEQUENCE [LARGE SCALE GENOMIC DNA]</scope>
    <source>
        <strain evidence="2 3">DSM 45258</strain>
    </source>
</reference>
<dbReference type="EMBL" id="JACHWS010000003">
    <property type="protein sequence ID" value="MBB3038781.1"/>
    <property type="molecule type" value="Genomic_DNA"/>
</dbReference>
<accession>A0A839RSD8</accession>
<dbReference type="Gene3D" id="3.30.750.24">
    <property type="entry name" value="STAS domain"/>
    <property type="match status" value="1"/>
</dbReference>